<dbReference type="InterPro" id="IPR024855">
    <property type="entry name" value="UNC79"/>
</dbReference>
<dbReference type="OrthoDB" id="6270916at2759"/>
<dbReference type="PANTHER" id="PTHR21696">
    <property type="entry name" value="PROTEIN UNC-79 HOMOLOG"/>
    <property type="match status" value="1"/>
</dbReference>
<evidence type="ECO:0000313" key="2">
    <source>
        <dbReference type="EMBL" id="KAJ7365311.1"/>
    </source>
</evidence>
<name>A0A9W9YS69_9CNID</name>
<dbReference type="PANTHER" id="PTHR21696:SF2">
    <property type="entry name" value="PROTEIN UNC-79 HOMOLOG"/>
    <property type="match status" value="1"/>
</dbReference>
<accession>A0A9W9YS69</accession>
<organism evidence="2 3">
    <name type="scientific">Desmophyllum pertusum</name>
    <dbReference type="NCBI Taxonomy" id="174260"/>
    <lineage>
        <taxon>Eukaryota</taxon>
        <taxon>Metazoa</taxon>
        <taxon>Cnidaria</taxon>
        <taxon>Anthozoa</taxon>
        <taxon>Hexacorallia</taxon>
        <taxon>Scleractinia</taxon>
        <taxon>Caryophylliina</taxon>
        <taxon>Caryophylliidae</taxon>
        <taxon>Desmophyllum</taxon>
    </lineage>
</organism>
<feature type="compositionally biased region" description="Polar residues" evidence="1">
    <location>
        <begin position="129"/>
        <end position="146"/>
    </location>
</feature>
<gene>
    <name evidence="2" type="primary">unc-79_4</name>
    <name evidence="2" type="ORF">OS493_005415</name>
</gene>
<proteinExistence type="predicted"/>
<reference evidence="2" key="1">
    <citation type="submission" date="2023-01" db="EMBL/GenBank/DDBJ databases">
        <title>Genome assembly of the deep-sea coral Lophelia pertusa.</title>
        <authorList>
            <person name="Herrera S."/>
            <person name="Cordes E."/>
        </authorList>
    </citation>
    <scope>NUCLEOTIDE SEQUENCE</scope>
    <source>
        <strain evidence="2">USNM1676648</strain>
        <tissue evidence="2">Polyp</tissue>
    </source>
</reference>
<comment type="caution">
    <text evidence="2">The sequence shown here is derived from an EMBL/GenBank/DDBJ whole genome shotgun (WGS) entry which is preliminary data.</text>
</comment>
<keyword evidence="3" id="KW-1185">Reference proteome</keyword>
<dbReference type="AlphaFoldDB" id="A0A9W9YS69"/>
<evidence type="ECO:0000256" key="1">
    <source>
        <dbReference type="SAM" id="MobiDB-lite"/>
    </source>
</evidence>
<sequence>MACLIILYKYPFHADAHKRDTNNLIHIVINTLEAQDHICKGPKVGLPKRASMVSLFGDSFAVGPGDTYTRSGRQRQTVSREADFVSLDFKHCKDTGEKREEKEKDEKQSETNDDLRQLSETPFADFAGVSSSERLLPSSTPTQDQPAFTVGARRVIPSTSLEEDKSGAEGVPGPRPRDEEVRV</sequence>
<protein>
    <submittedName>
        <fullName evidence="2">Response to drug</fullName>
    </submittedName>
</protein>
<evidence type="ECO:0000313" key="3">
    <source>
        <dbReference type="Proteomes" id="UP001163046"/>
    </source>
</evidence>
<dbReference type="EMBL" id="MU827303">
    <property type="protein sequence ID" value="KAJ7365311.1"/>
    <property type="molecule type" value="Genomic_DNA"/>
</dbReference>
<feature type="region of interest" description="Disordered" evidence="1">
    <location>
        <begin position="95"/>
        <end position="183"/>
    </location>
</feature>
<feature type="compositionally biased region" description="Basic and acidic residues" evidence="1">
    <location>
        <begin position="95"/>
        <end position="117"/>
    </location>
</feature>
<dbReference type="Proteomes" id="UP001163046">
    <property type="component" value="Unassembled WGS sequence"/>
</dbReference>